<keyword evidence="2" id="KW-1185">Reference proteome</keyword>
<organism evidence="1 2">
    <name type="scientific">Halanaerobium kushneri</name>
    <dbReference type="NCBI Taxonomy" id="56779"/>
    <lineage>
        <taxon>Bacteria</taxon>
        <taxon>Bacillati</taxon>
        <taxon>Bacillota</taxon>
        <taxon>Clostridia</taxon>
        <taxon>Halanaerobiales</taxon>
        <taxon>Halanaerobiaceae</taxon>
        <taxon>Halanaerobium</taxon>
    </lineage>
</organism>
<reference evidence="2" key="1">
    <citation type="submission" date="2017-01" db="EMBL/GenBank/DDBJ databases">
        <authorList>
            <person name="Varghese N."/>
            <person name="Submissions S."/>
        </authorList>
    </citation>
    <scope>NUCLEOTIDE SEQUENCE [LARGE SCALE GENOMIC DNA]</scope>
    <source>
        <strain evidence="2">ATCC 700103</strain>
    </source>
</reference>
<evidence type="ECO:0000313" key="1">
    <source>
        <dbReference type="EMBL" id="SIQ70440.1"/>
    </source>
</evidence>
<accession>A0A1N6UXV1</accession>
<proteinExistence type="predicted"/>
<protein>
    <submittedName>
        <fullName evidence="1">Uncharacterized protein</fullName>
    </submittedName>
</protein>
<evidence type="ECO:0000313" key="2">
    <source>
        <dbReference type="Proteomes" id="UP000185669"/>
    </source>
</evidence>
<dbReference type="STRING" id="56779.SAMN05421834_10755"/>
<dbReference type="EMBL" id="FTNC01000007">
    <property type="protein sequence ID" value="SIQ70440.1"/>
    <property type="molecule type" value="Genomic_DNA"/>
</dbReference>
<gene>
    <name evidence="1" type="ORF">SAMN05421834_10755</name>
</gene>
<dbReference type="AlphaFoldDB" id="A0A1N6UXV1"/>
<sequence length="288" mass="34405">MFFPMFIIQGDLMTWTSDTGNTYKLCLLDTNAVSEIIKNPKREGRGFITRFPPGKFVPCITIYNLIELRRKVEIFDKFLNFFSLYPFFLLKPFQFLLAEELLNYDTNKKVSALFNSFSPLGRDSSYKLRKFVENMFKINEIKSIEKNWRDEERETLKTWLSFKDNFKPTKSDANSKDAERYIKEAGSQTLIRLKPNWIRNRIINEKREIKFNRLASLKVMLYSQYYRLYDPYWKPEPQEVTDVTIFAAAPYVDSIITEKFQANIFDKINNKVPKLNNMEVFRLNHIRY</sequence>
<dbReference type="Proteomes" id="UP000185669">
    <property type="component" value="Unassembled WGS sequence"/>
</dbReference>
<name>A0A1N6UXV1_9FIRM</name>